<evidence type="ECO:0000256" key="9">
    <source>
        <dbReference type="ARBA" id="ARBA00034617"/>
    </source>
</evidence>
<dbReference type="CDD" id="cd17932">
    <property type="entry name" value="DEXQc_UvrD"/>
    <property type="match status" value="1"/>
</dbReference>
<reference evidence="18" key="1">
    <citation type="submission" date="2017-02" db="EMBL/GenBank/DDBJ databases">
        <authorList>
            <person name="Varghese N."/>
            <person name="Submissions S."/>
        </authorList>
    </citation>
    <scope>NUCLEOTIDE SEQUENCE [LARGE SCALE GENOMIC DNA]</scope>
    <source>
        <strain evidence="18">R11H</strain>
    </source>
</reference>
<proteinExistence type="inferred from homology"/>
<dbReference type="Pfam" id="PF00580">
    <property type="entry name" value="UvrD-helicase"/>
    <property type="match status" value="1"/>
</dbReference>
<dbReference type="EMBL" id="FUYP01000003">
    <property type="protein sequence ID" value="SKB33554.1"/>
    <property type="molecule type" value="Genomic_DNA"/>
</dbReference>
<dbReference type="GO" id="GO:0009314">
    <property type="term" value="P:response to radiation"/>
    <property type="evidence" value="ECO:0007669"/>
    <property type="project" value="UniProtKB-ARBA"/>
</dbReference>
<accession>A0A1T5AF12</accession>
<dbReference type="InterPro" id="IPR013986">
    <property type="entry name" value="DExx_box_DNA_helicase_dom_sf"/>
</dbReference>
<evidence type="ECO:0000256" key="6">
    <source>
        <dbReference type="ARBA" id="ARBA00023125"/>
    </source>
</evidence>
<name>A0A1T5AF12_9SPHN</name>
<organism evidence="17 18">
    <name type="scientific">Sphingopyxis flava</name>
    <dbReference type="NCBI Taxonomy" id="1507287"/>
    <lineage>
        <taxon>Bacteria</taxon>
        <taxon>Pseudomonadati</taxon>
        <taxon>Pseudomonadota</taxon>
        <taxon>Alphaproteobacteria</taxon>
        <taxon>Sphingomonadales</taxon>
        <taxon>Sphingomonadaceae</taxon>
        <taxon>Sphingopyxis</taxon>
    </lineage>
</organism>
<evidence type="ECO:0000256" key="14">
    <source>
        <dbReference type="SAM" id="MobiDB-lite"/>
    </source>
</evidence>
<dbReference type="FunFam" id="1.10.10.160:FF:000001">
    <property type="entry name" value="ATP-dependent DNA helicase"/>
    <property type="match status" value="1"/>
</dbReference>
<dbReference type="Proteomes" id="UP000190044">
    <property type="component" value="Unassembled WGS sequence"/>
</dbReference>
<dbReference type="PANTHER" id="PTHR11070">
    <property type="entry name" value="UVRD / RECB / PCRA DNA HELICASE FAMILY MEMBER"/>
    <property type="match status" value="1"/>
</dbReference>
<dbReference type="AlphaFoldDB" id="A0A1T5AF12"/>
<evidence type="ECO:0000313" key="17">
    <source>
        <dbReference type="EMBL" id="SKB33554.1"/>
    </source>
</evidence>
<dbReference type="EC" id="5.6.2.4" evidence="10"/>
<feature type="domain" description="UvrD-like helicase ATP-binding" evidence="15">
    <location>
        <begin position="76"/>
        <end position="357"/>
    </location>
</feature>
<evidence type="ECO:0000256" key="7">
    <source>
        <dbReference type="ARBA" id="ARBA00023235"/>
    </source>
</evidence>
<sequence>MLPVAAIFLSDTASVPNFCKSCSATFRMRAGVIQPKPHAPRWTGAPMFPNRSRVNSLPASSSDNPPPDPSDPPYLQGLNSPQRQAVLTTEGPVLMLAGAGTGKTAALTARLAHIIATRRAWPSEILAVTFTNKAAREMRERIGRMIGDAVEGMQWLGTFHSIAAKMLRRHAELVGLQSNFTILDTDDQLRVLKQLIQAEGLDEKRWPARQLAGLIDKWKNRGLTPSDLDAADKEAYADGKGQHFYALYQARLKTLNACDFGDLLLHMLVILRAHRDVLEQYQQRFKYILVDEYQDTNASQYLWLRLLAQARKNICCVGDDDQSIYSWRGAEVANILRFEKDFPGATVIRLEQNYRSTPQILAAASALIAQNSGRLGKTLWTKLDEGDKVEVVGVWDGPEEARRIGEELESLQRRGISLDRTAILVRAQFQTREFEDRFIAIGMPYRIVGGFRFYERAEIRDALAYLRLVQSPADDLAFERIVNVPKRGLGDKAVSRIHQFARHERTPLFHAAARITETDELTAQARRQLANFIARMRSWQAKANDLSHPELTQLILDESGYTAMLQADRSAEAAGRLENLSELVRAMEEYESLEAFLEHVSLVMDRDNDDQSETVTIMTIHAAKGLEFDYVFLAGWEDGVFPSQRAMDEGGTASLEEERRLAYVAITRARQRASIYHAANRRIYGQWMSSIPSRFIAEIPPEFVESENSFGGGQSLWRANWSAQGDPFAHVAERNPARTMTRGPAWQRAVAGASTITRAPAPSEKAPAASVGAKPRSDLAIGMRVFHEKFGYGAITDIDGNKLEVEFEQAGTKRVLDGFVKLA</sequence>
<dbReference type="GO" id="GO:0000725">
    <property type="term" value="P:recombinational repair"/>
    <property type="evidence" value="ECO:0007669"/>
    <property type="project" value="TreeGrafter"/>
</dbReference>
<keyword evidence="6" id="KW-0238">DNA-binding</keyword>
<dbReference type="GO" id="GO:0005829">
    <property type="term" value="C:cytosol"/>
    <property type="evidence" value="ECO:0007669"/>
    <property type="project" value="TreeGrafter"/>
</dbReference>
<dbReference type="InterPro" id="IPR014016">
    <property type="entry name" value="UvrD-like_ATP-bd"/>
</dbReference>
<evidence type="ECO:0000256" key="4">
    <source>
        <dbReference type="ARBA" id="ARBA00022806"/>
    </source>
</evidence>
<keyword evidence="2 13" id="KW-0547">Nucleotide-binding</keyword>
<dbReference type="PANTHER" id="PTHR11070:SF2">
    <property type="entry name" value="ATP-DEPENDENT DNA HELICASE SRS2"/>
    <property type="match status" value="1"/>
</dbReference>
<dbReference type="FunFam" id="3.40.50.300:FF:001890">
    <property type="entry name" value="DNA helicase"/>
    <property type="match status" value="1"/>
</dbReference>
<keyword evidence="4 13" id="KW-0347">Helicase</keyword>
<evidence type="ECO:0000256" key="2">
    <source>
        <dbReference type="ARBA" id="ARBA00022741"/>
    </source>
</evidence>
<feature type="binding site" evidence="13">
    <location>
        <begin position="97"/>
        <end position="104"/>
    </location>
    <ligand>
        <name>ATP</name>
        <dbReference type="ChEBI" id="CHEBI:30616"/>
    </ligand>
</feature>
<dbReference type="GO" id="GO:0005524">
    <property type="term" value="F:ATP binding"/>
    <property type="evidence" value="ECO:0007669"/>
    <property type="project" value="UniProtKB-UniRule"/>
</dbReference>
<dbReference type="Gene3D" id="3.40.50.300">
    <property type="entry name" value="P-loop containing nucleotide triphosphate hydrolases"/>
    <property type="match status" value="2"/>
</dbReference>
<dbReference type="GO" id="GO:0003677">
    <property type="term" value="F:DNA binding"/>
    <property type="evidence" value="ECO:0007669"/>
    <property type="project" value="UniProtKB-KW"/>
</dbReference>
<evidence type="ECO:0000259" key="16">
    <source>
        <dbReference type="PROSITE" id="PS51217"/>
    </source>
</evidence>
<evidence type="ECO:0000256" key="13">
    <source>
        <dbReference type="PROSITE-ProRule" id="PRU00560"/>
    </source>
</evidence>
<comment type="catalytic activity">
    <reaction evidence="12">
        <text>ATP + H2O = ADP + phosphate + H(+)</text>
        <dbReference type="Rhea" id="RHEA:13065"/>
        <dbReference type="ChEBI" id="CHEBI:15377"/>
        <dbReference type="ChEBI" id="CHEBI:15378"/>
        <dbReference type="ChEBI" id="CHEBI:30616"/>
        <dbReference type="ChEBI" id="CHEBI:43474"/>
        <dbReference type="ChEBI" id="CHEBI:456216"/>
        <dbReference type="EC" id="5.6.2.4"/>
    </reaction>
</comment>
<dbReference type="FunFam" id="1.10.486.10:FF:000003">
    <property type="entry name" value="ATP-dependent DNA helicase"/>
    <property type="match status" value="1"/>
</dbReference>
<keyword evidence="18" id="KW-1185">Reference proteome</keyword>
<dbReference type="InterPro" id="IPR027417">
    <property type="entry name" value="P-loop_NTPase"/>
</dbReference>
<protein>
    <recommendedName>
        <fullName evidence="10">DNA 3'-5' helicase</fullName>
        <ecNumber evidence="10">5.6.2.4</ecNumber>
    </recommendedName>
    <alternativeName>
        <fullName evidence="11">DNA 3'-5' helicase II</fullName>
    </alternativeName>
</protein>
<dbReference type="GO" id="GO:0033202">
    <property type="term" value="C:DNA helicase complex"/>
    <property type="evidence" value="ECO:0007669"/>
    <property type="project" value="TreeGrafter"/>
</dbReference>
<comment type="catalytic activity">
    <reaction evidence="9">
        <text>Couples ATP hydrolysis with the unwinding of duplex DNA by translocating in the 3'-5' direction.</text>
        <dbReference type="EC" id="5.6.2.4"/>
    </reaction>
</comment>
<dbReference type="Gene3D" id="1.10.10.160">
    <property type="match status" value="1"/>
</dbReference>
<dbReference type="GO" id="GO:0016887">
    <property type="term" value="F:ATP hydrolysis activity"/>
    <property type="evidence" value="ECO:0007669"/>
    <property type="project" value="RHEA"/>
</dbReference>
<keyword evidence="5 13" id="KW-0067">ATP-binding</keyword>
<evidence type="ECO:0000256" key="8">
    <source>
        <dbReference type="ARBA" id="ARBA00025289"/>
    </source>
</evidence>
<dbReference type="GO" id="GO:0043138">
    <property type="term" value="F:3'-5' DNA helicase activity"/>
    <property type="evidence" value="ECO:0007669"/>
    <property type="project" value="UniProtKB-EC"/>
</dbReference>
<keyword evidence="3 13" id="KW-0378">Hydrolase</keyword>
<gene>
    <name evidence="17" type="ORF">SAMN06295937_1003172</name>
</gene>
<dbReference type="InterPro" id="IPR014017">
    <property type="entry name" value="DNA_helicase_UvrD-like_C"/>
</dbReference>
<dbReference type="Gene3D" id="1.10.486.10">
    <property type="entry name" value="PCRA, domain 4"/>
    <property type="match status" value="1"/>
</dbReference>
<evidence type="ECO:0000256" key="11">
    <source>
        <dbReference type="ARBA" id="ARBA00034923"/>
    </source>
</evidence>
<dbReference type="PROSITE" id="PS51198">
    <property type="entry name" value="UVRD_HELICASE_ATP_BIND"/>
    <property type="match status" value="1"/>
</dbReference>
<dbReference type="CDD" id="cd18807">
    <property type="entry name" value="SF1_C_UvrD"/>
    <property type="match status" value="1"/>
</dbReference>
<evidence type="ECO:0000256" key="3">
    <source>
        <dbReference type="ARBA" id="ARBA00022801"/>
    </source>
</evidence>
<keyword evidence="7" id="KW-0413">Isomerase</keyword>
<comment type="function">
    <text evidence="8">Has both ATPase and helicase activities. Unwinds DNA duplexes with 3' to 5' polarity with respect to the bound strand and initiates unwinding most effectively when a single-stranded region is present. Involved in the post-incision events of nucleotide excision repair and methyl-directed mismatch repair.</text>
</comment>
<evidence type="ECO:0000256" key="1">
    <source>
        <dbReference type="ARBA" id="ARBA00009922"/>
    </source>
</evidence>
<feature type="domain" description="UvrD-like helicase C-terminal" evidence="16">
    <location>
        <begin position="358"/>
        <end position="625"/>
    </location>
</feature>
<evidence type="ECO:0000259" key="15">
    <source>
        <dbReference type="PROSITE" id="PS51198"/>
    </source>
</evidence>
<feature type="region of interest" description="Disordered" evidence="14">
    <location>
        <begin position="37"/>
        <end position="79"/>
    </location>
</feature>
<evidence type="ECO:0000313" key="18">
    <source>
        <dbReference type="Proteomes" id="UP000190044"/>
    </source>
</evidence>
<evidence type="ECO:0000256" key="10">
    <source>
        <dbReference type="ARBA" id="ARBA00034808"/>
    </source>
</evidence>
<comment type="similarity">
    <text evidence="1">Belongs to the helicase family. UvrD subfamily.</text>
</comment>
<dbReference type="Pfam" id="PF13361">
    <property type="entry name" value="UvrD_C"/>
    <property type="match status" value="1"/>
</dbReference>
<dbReference type="SUPFAM" id="SSF52540">
    <property type="entry name" value="P-loop containing nucleoside triphosphate hydrolases"/>
    <property type="match status" value="1"/>
</dbReference>
<evidence type="ECO:0000256" key="12">
    <source>
        <dbReference type="ARBA" id="ARBA00048988"/>
    </source>
</evidence>
<dbReference type="PROSITE" id="PS51217">
    <property type="entry name" value="UVRD_HELICASE_CTER"/>
    <property type="match status" value="1"/>
</dbReference>
<dbReference type="InterPro" id="IPR000212">
    <property type="entry name" value="DNA_helicase_UvrD/REP"/>
</dbReference>
<evidence type="ECO:0000256" key="5">
    <source>
        <dbReference type="ARBA" id="ARBA00022840"/>
    </source>
</evidence>